<dbReference type="GO" id="GO:0004673">
    <property type="term" value="F:protein histidine kinase activity"/>
    <property type="evidence" value="ECO:0007669"/>
    <property type="project" value="UniProtKB-EC"/>
</dbReference>
<evidence type="ECO:0000256" key="2">
    <source>
        <dbReference type="ARBA" id="ARBA00012438"/>
    </source>
</evidence>
<evidence type="ECO:0000256" key="5">
    <source>
        <dbReference type="ARBA" id="ARBA00023136"/>
    </source>
</evidence>
<proteinExistence type="predicted"/>
<dbReference type="Proteomes" id="UP000286287">
    <property type="component" value="Unassembled WGS sequence"/>
</dbReference>
<dbReference type="SMART" id="SM00387">
    <property type="entry name" value="HATPase_c"/>
    <property type="match status" value="1"/>
</dbReference>
<keyword evidence="3" id="KW-0808">Transferase</keyword>
<dbReference type="EMBL" id="QYUJ01000030">
    <property type="protein sequence ID" value="RJF68920.1"/>
    <property type="molecule type" value="Genomic_DNA"/>
</dbReference>
<dbReference type="PROSITE" id="PS50109">
    <property type="entry name" value="HIS_KIN"/>
    <property type="match status" value="1"/>
</dbReference>
<reference evidence="9 10" key="1">
    <citation type="submission" date="2018-09" db="EMBL/GenBank/DDBJ databases">
        <authorList>
            <person name="Zhu H."/>
        </authorList>
    </citation>
    <scope>NUCLEOTIDE SEQUENCE [LARGE SCALE GENOMIC DNA]</scope>
    <source>
        <strain evidence="9 10">K2S05-167</strain>
    </source>
</reference>
<dbReference type="NCBIfam" id="TIGR00229">
    <property type="entry name" value="sensory_box"/>
    <property type="match status" value="1"/>
</dbReference>
<dbReference type="InterPro" id="IPR000014">
    <property type="entry name" value="PAS"/>
</dbReference>
<dbReference type="InterPro" id="IPR013656">
    <property type="entry name" value="PAS_4"/>
</dbReference>
<feature type="domain" description="PAS" evidence="8">
    <location>
        <begin position="37"/>
        <end position="107"/>
    </location>
</feature>
<dbReference type="GO" id="GO:0007234">
    <property type="term" value="P:osmosensory signaling via phosphorelay pathway"/>
    <property type="evidence" value="ECO:0007669"/>
    <property type="project" value="TreeGrafter"/>
</dbReference>
<evidence type="ECO:0000256" key="1">
    <source>
        <dbReference type="ARBA" id="ARBA00000085"/>
    </source>
</evidence>
<feature type="compositionally biased region" description="Polar residues" evidence="6">
    <location>
        <begin position="1"/>
        <end position="13"/>
    </location>
</feature>
<evidence type="ECO:0000256" key="6">
    <source>
        <dbReference type="SAM" id="MobiDB-lite"/>
    </source>
</evidence>
<dbReference type="InterPro" id="IPR035965">
    <property type="entry name" value="PAS-like_dom_sf"/>
</dbReference>
<dbReference type="Pfam" id="PF08448">
    <property type="entry name" value="PAS_4"/>
    <property type="match status" value="1"/>
</dbReference>
<dbReference type="Gene3D" id="3.30.565.10">
    <property type="entry name" value="Histidine kinase-like ATPase, C-terminal domain"/>
    <property type="match status" value="1"/>
</dbReference>
<dbReference type="GO" id="GO:0000156">
    <property type="term" value="F:phosphorelay response regulator activity"/>
    <property type="evidence" value="ECO:0007669"/>
    <property type="project" value="TreeGrafter"/>
</dbReference>
<comment type="caution">
    <text evidence="9">The sequence shown here is derived from an EMBL/GenBank/DDBJ whole genome shotgun (WGS) entry which is preliminary data.</text>
</comment>
<evidence type="ECO:0000259" key="8">
    <source>
        <dbReference type="PROSITE" id="PS50112"/>
    </source>
</evidence>
<evidence type="ECO:0000259" key="7">
    <source>
        <dbReference type="PROSITE" id="PS50109"/>
    </source>
</evidence>
<accession>A0A418UZK6</accession>
<dbReference type="InterPro" id="IPR036890">
    <property type="entry name" value="HATPase_C_sf"/>
</dbReference>
<dbReference type="PROSITE" id="PS50112">
    <property type="entry name" value="PAS"/>
    <property type="match status" value="1"/>
</dbReference>
<feature type="region of interest" description="Disordered" evidence="6">
    <location>
        <begin position="1"/>
        <end position="20"/>
    </location>
</feature>
<dbReference type="PANTHER" id="PTHR42878">
    <property type="entry name" value="TWO-COMPONENT HISTIDINE KINASE"/>
    <property type="match status" value="1"/>
</dbReference>
<dbReference type="Pfam" id="PF02518">
    <property type="entry name" value="HATPase_c"/>
    <property type="match status" value="1"/>
</dbReference>
<dbReference type="SUPFAM" id="SSF55785">
    <property type="entry name" value="PYP-like sensor domain (PAS domain)"/>
    <property type="match status" value="1"/>
</dbReference>
<feature type="domain" description="Histidine kinase" evidence="7">
    <location>
        <begin position="189"/>
        <end position="392"/>
    </location>
</feature>
<dbReference type="GO" id="GO:0030295">
    <property type="term" value="F:protein kinase activator activity"/>
    <property type="evidence" value="ECO:0007669"/>
    <property type="project" value="TreeGrafter"/>
</dbReference>
<dbReference type="InterPro" id="IPR003594">
    <property type="entry name" value="HATPase_dom"/>
</dbReference>
<dbReference type="AlphaFoldDB" id="A0A418UZK6"/>
<evidence type="ECO:0000313" key="9">
    <source>
        <dbReference type="EMBL" id="RJF68920.1"/>
    </source>
</evidence>
<name>A0A418UZK6_9DEIO</name>
<evidence type="ECO:0000256" key="3">
    <source>
        <dbReference type="ARBA" id="ARBA00022679"/>
    </source>
</evidence>
<dbReference type="PRINTS" id="PR00344">
    <property type="entry name" value="BCTRLSENSOR"/>
</dbReference>
<dbReference type="Gene3D" id="3.30.450.20">
    <property type="entry name" value="PAS domain"/>
    <property type="match status" value="1"/>
</dbReference>
<keyword evidence="10" id="KW-1185">Reference proteome</keyword>
<evidence type="ECO:0000256" key="4">
    <source>
        <dbReference type="ARBA" id="ARBA00022777"/>
    </source>
</evidence>
<gene>
    <name evidence="9" type="ORF">D3875_21465</name>
</gene>
<dbReference type="GO" id="GO:0016020">
    <property type="term" value="C:membrane"/>
    <property type="evidence" value="ECO:0007669"/>
    <property type="project" value="UniProtKB-SubCell"/>
</dbReference>
<comment type="catalytic activity">
    <reaction evidence="1">
        <text>ATP + protein L-histidine = ADP + protein N-phospho-L-histidine.</text>
        <dbReference type="EC" id="2.7.13.3"/>
    </reaction>
</comment>
<dbReference type="PANTHER" id="PTHR42878:SF15">
    <property type="entry name" value="BACTERIOPHYTOCHROME"/>
    <property type="match status" value="1"/>
</dbReference>
<sequence>MTQDLPSPLTQTAADPGASTEQRLHALKAQVALLEEAARQATMLFEHLPTPALLLDAQGRVVSGNLRSYELLGASPGTLLGRRFAFFLHSASQGTFTALLDRAQQSGERLRGEVQLQADDGAPQEMLLEVSPHEGQWLLTLTDVTPFKEAHRRLMDTAHLQEEQLRDVNLRLRQLAEEFEAVMRLSEQHLHHRLTRAGNFLALYRQEAQPRYLGHVEAALDQTQNLLESLEQYMQMRFMRTRMRRVNLEQVWRDVVKEAKRELAGRDVQITGAALPVLEGDSQVFKLILAEYLFNALKFTRTREHTRLQLLVEETGTEYRIGVQDNGVGFNMRQKERAFELFGRLHADEQYEGTGLGLAVVRRLCERFGQRAWGEGKVDEGATFWFSWPKVLKEG</sequence>
<evidence type="ECO:0000313" key="10">
    <source>
        <dbReference type="Proteomes" id="UP000286287"/>
    </source>
</evidence>
<dbReference type="EC" id="2.7.13.3" evidence="2"/>
<keyword evidence="4" id="KW-0418">Kinase</keyword>
<organism evidence="9 10">
    <name type="scientific">Deinococcus cavernae</name>
    <dbReference type="NCBI Taxonomy" id="2320857"/>
    <lineage>
        <taxon>Bacteria</taxon>
        <taxon>Thermotogati</taxon>
        <taxon>Deinococcota</taxon>
        <taxon>Deinococci</taxon>
        <taxon>Deinococcales</taxon>
        <taxon>Deinococcaceae</taxon>
        <taxon>Deinococcus</taxon>
    </lineage>
</organism>
<dbReference type="SUPFAM" id="SSF55874">
    <property type="entry name" value="ATPase domain of HSP90 chaperone/DNA topoisomerase II/histidine kinase"/>
    <property type="match status" value="1"/>
</dbReference>
<dbReference type="CDD" id="cd00130">
    <property type="entry name" value="PAS"/>
    <property type="match status" value="1"/>
</dbReference>
<protein>
    <recommendedName>
        <fullName evidence="2">histidine kinase</fullName>
        <ecNumber evidence="2">2.7.13.3</ecNumber>
    </recommendedName>
</protein>
<dbReference type="SMART" id="SM00091">
    <property type="entry name" value="PAS"/>
    <property type="match status" value="1"/>
</dbReference>
<dbReference type="InterPro" id="IPR005467">
    <property type="entry name" value="His_kinase_dom"/>
</dbReference>
<dbReference type="InterPro" id="IPR004358">
    <property type="entry name" value="Sig_transdc_His_kin-like_C"/>
</dbReference>
<dbReference type="InterPro" id="IPR050351">
    <property type="entry name" value="BphY/WalK/GraS-like"/>
</dbReference>
<keyword evidence="5" id="KW-0472">Membrane</keyword>